<dbReference type="InterPro" id="IPR027417">
    <property type="entry name" value="P-loop_NTPase"/>
</dbReference>
<name>A0ABW7PGN7_9ACTN</name>
<feature type="repeat" description="WD" evidence="3">
    <location>
        <begin position="944"/>
        <end position="985"/>
    </location>
</feature>
<dbReference type="EMBL" id="JBBDHD010000049">
    <property type="protein sequence ID" value="MFH7597300.1"/>
    <property type="molecule type" value="Genomic_DNA"/>
</dbReference>
<dbReference type="SUPFAM" id="SSF50998">
    <property type="entry name" value="Quinoprotein alcohol dehydrogenase-like"/>
    <property type="match status" value="1"/>
</dbReference>
<feature type="repeat" description="WD" evidence="3">
    <location>
        <begin position="1028"/>
        <end position="1060"/>
    </location>
</feature>
<feature type="repeat" description="WD" evidence="3">
    <location>
        <begin position="659"/>
        <end position="681"/>
    </location>
</feature>
<accession>A0ABW7PGN7</accession>
<proteinExistence type="predicted"/>
<dbReference type="Gene3D" id="2.130.10.10">
    <property type="entry name" value="YVTN repeat-like/Quinoprotein amine dehydrogenase"/>
    <property type="match status" value="5"/>
</dbReference>
<feature type="repeat" description="WD" evidence="3">
    <location>
        <begin position="774"/>
        <end position="808"/>
    </location>
</feature>
<feature type="region of interest" description="Disordered" evidence="4">
    <location>
        <begin position="575"/>
        <end position="602"/>
    </location>
</feature>
<comment type="caution">
    <text evidence="7">The sequence shown here is derived from an EMBL/GenBank/DDBJ whole genome shotgun (WGS) entry which is preliminary data.</text>
</comment>
<keyword evidence="8" id="KW-1185">Reference proteome</keyword>
<dbReference type="SUPFAM" id="SSF69322">
    <property type="entry name" value="Tricorn protease domain 2"/>
    <property type="match status" value="1"/>
</dbReference>
<dbReference type="InterPro" id="IPR015943">
    <property type="entry name" value="WD40/YVTN_repeat-like_dom_sf"/>
</dbReference>
<evidence type="ECO:0000256" key="5">
    <source>
        <dbReference type="SAM" id="Phobius"/>
    </source>
</evidence>
<dbReference type="Pfam" id="PF00400">
    <property type="entry name" value="WD40"/>
    <property type="match status" value="14"/>
</dbReference>
<feature type="repeat" description="WD" evidence="3">
    <location>
        <begin position="986"/>
        <end position="1027"/>
    </location>
</feature>
<evidence type="ECO:0000256" key="1">
    <source>
        <dbReference type="ARBA" id="ARBA00022574"/>
    </source>
</evidence>
<evidence type="ECO:0000256" key="2">
    <source>
        <dbReference type="ARBA" id="ARBA00022737"/>
    </source>
</evidence>
<feature type="region of interest" description="Disordered" evidence="4">
    <location>
        <begin position="1163"/>
        <end position="1190"/>
    </location>
</feature>
<feature type="domain" description="Novel STAND NTPase 1" evidence="6">
    <location>
        <begin position="84"/>
        <end position="443"/>
    </location>
</feature>
<dbReference type="PANTHER" id="PTHR22847:SF637">
    <property type="entry name" value="WD REPEAT DOMAIN 5B"/>
    <property type="match status" value="1"/>
</dbReference>
<dbReference type="SUPFAM" id="SSF52540">
    <property type="entry name" value="P-loop containing nucleoside triphosphate hydrolases"/>
    <property type="match status" value="1"/>
</dbReference>
<evidence type="ECO:0000256" key="4">
    <source>
        <dbReference type="SAM" id="MobiDB-lite"/>
    </source>
</evidence>
<keyword evidence="1 3" id="KW-0853">WD repeat</keyword>
<feature type="repeat" description="WD" evidence="3">
    <location>
        <begin position="615"/>
        <end position="647"/>
    </location>
</feature>
<dbReference type="InterPro" id="IPR020472">
    <property type="entry name" value="WD40_PAC1"/>
</dbReference>
<feature type="compositionally biased region" description="Pro residues" evidence="4">
    <location>
        <begin position="1179"/>
        <end position="1190"/>
    </location>
</feature>
<dbReference type="CDD" id="cd00200">
    <property type="entry name" value="WD40"/>
    <property type="match status" value="2"/>
</dbReference>
<dbReference type="SUPFAM" id="SSF69304">
    <property type="entry name" value="Tricorn protease N-terminal domain"/>
    <property type="match status" value="1"/>
</dbReference>
<dbReference type="PROSITE" id="PS50294">
    <property type="entry name" value="WD_REPEATS_REGION"/>
    <property type="match status" value="8"/>
</dbReference>
<evidence type="ECO:0000313" key="8">
    <source>
        <dbReference type="Proteomes" id="UP001610631"/>
    </source>
</evidence>
<sequence>MQRRPLALVLDVLLMLVGALLGIATNYATNVEGEVPLPLRLLRQWSIPLVGIGLLALVGGQLWLRWLERRPPVVPVAWTAGQPPYPGLEAFGEEDAAVFFGRERETAALVARLHPAAPARAHRFVTVVGPSGSGKSSLVRAGLLPALTGRRSRWTAYPAITPGTDPVGALRRALDGAADDGPSRVLVVDQLEELLTLSGPGERAAFAAAVREELARQPRLWLVGTLRSDFLTGFLEAELAFLVRDPVVIGALEREALHEVVARPGAAAGVSFEPGLVSRIVDDCGGGDALPLLAYTLQELYRLAGGPGSVIGYAHYREVGGVAGALVGQADRIRAELLGPDGDPDDGTDPVVRTLLRLVTVQGEEPVRRRVARDELSPAEREMADAFVAGRLLTSDAGVLDLAHEALLRRWPPLRRAVADHVGQLRRRGEWERWAQEWEFAGRGEAFLLTGERLAAARAWQAQAPAGLEVSALVAEYVERSARADGAARARTADAVAARVLESREPETAVAVALAAVTEWAPTPAALQALRTALDGSLLRAVRRDFGGAVTGAAWSPDGRRLAACSEEGRLRVWAAPGPEDGGPEADGPGEDGAGDGGRGAAPVVLDVPGGRPRTVAWSPDGSLLACATGDARLTVWDTASWRRVADAGGGRGDGPAPLAFSPDGSRLVSAGAAGELRLWDTASFIPAGTLEAGPGTPWCAAWSPDGGRIATAGQDGAVRIRPPAGGEPVTAGAAHQGAVTALAWSPDGALLASASADRTVVLRDPAAGRAVRVLSSMDRIDCLAWSPDGTRLAAGDRHRNVRIWDLEAVPAADGEAAALWLTGHRDAVRAVAWSPGGRWLATASRDRTLAVWEPAAPPSVLRGHADSVWQNAWSPEGGCVASASEDGTVRLWAAPEFGPPRVLATGQCGDLAWSPDGSRLAVGRRDGTAALWRCDGSPAAELPGRHGAEVSAVCWSPDGTRLATAGRDGLVHVRDAAGREPSRVLRGHDDWVTGADWAPDGRRLATCGTDRRVVVWDARTGERLRTLEGHEDQVWEVAWSPDGRVLATASRDRTVRLWDPDADGPAAAAAVLTGHGDRVQDLAWSPDGTRLASVSRDRTLRLWDPARAAPVAVVGLHADWINGVSWAPDGSRIATSSRDRTVRLWTPVPRDGAGTLLRLAAGRVLHPPTPEQRQGHQLPPPAPVPRPRG</sequence>
<feature type="repeat" description="WD" evidence="3">
    <location>
        <begin position="1073"/>
        <end position="1105"/>
    </location>
</feature>
<feature type="compositionally biased region" description="Acidic residues" evidence="4">
    <location>
        <begin position="582"/>
        <end position="594"/>
    </location>
</feature>
<feature type="repeat" description="WD" evidence="3">
    <location>
        <begin position="912"/>
        <end position="933"/>
    </location>
</feature>
<organism evidence="7 8">
    <name type="scientific">Streptomyces racemochromogenes</name>
    <dbReference type="NCBI Taxonomy" id="67353"/>
    <lineage>
        <taxon>Bacteria</taxon>
        <taxon>Bacillati</taxon>
        <taxon>Actinomycetota</taxon>
        <taxon>Actinomycetes</taxon>
        <taxon>Kitasatosporales</taxon>
        <taxon>Streptomycetaceae</taxon>
        <taxon>Streptomyces</taxon>
    </lineage>
</organism>
<dbReference type="PANTHER" id="PTHR22847">
    <property type="entry name" value="WD40 REPEAT PROTEIN"/>
    <property type="match status" value="1"/>
</dbReference>
<feature type="repeat" description="WD" evidence="3">
    <location>
        <begin position="733"/>
        <end position="774"/>
    </location>
</feature>
<dbReference type="Proteomes" id="UP001610631">
    <property type="component" value="Unassembled WGS sequence"/>
</dbReference>
<dbReference type="PROSITE" id="PS00678">
    <property type="entry name" value="WD_REPEATS_1"/>
    <property type="match status" value="1"/>
</dbReference>
<dbReference type="InterPro" id="IPR011047">
    <property type="entry name" value="Quinoprotein_ADH-like_sf"/>
</dbReference>
<dbReference type="InterPro" id="IPR049052">
    <property type="entry name" value="nSTAND1"/>
</dbReference>
<feature type="repeat" description="WD" evidence="3">
    <location>
        <begin position="822"/>
        <end position="854"/>
    </location>
</feature>
<dbReference type="PROSITE" id="PS50082">
    <property type="entry name" value="WD_REPEATS_2"/>
    <property type="match status" value="13"/>
</dbReference>
<keyword evidence="2" id="KW-0677">Repeat</keyword>
<dbReference type="Pfam" id="PF20703">
    <property type="entry name" value="nSTAND1"/>
    <property type="match status" value="1"/>
</dbReference>
<reference evidence="7 8" key="1">
    <citation type="submission" date="2024-03" db="EMBL/GenBank/DDBJ databases">
        <title>Whole genome sequencing of Streptomyces racemochromogenes, to identify antimicrobial biosynthetic gene clusters.</title>
        <authorList>
            <person name="Suryawanshi P."/>
            <person name="Krishnaraj P.U."/>
            <person name="Arun Y.P."/>
            <person name="Suryawanshi M.P."/>
            <person name="Rakshit O."/>
        </authorList>
    </citation>
    <scope>NUCLEOTIDE SEQUENCE [LARGE SCALE GENOMIC DNA]</scope>
    <source>
        <strain evidence="7 8">AUDT626</strain>
    </source>
</reference>
<dbReference type="InterPro" id="IPR019775">
    <property type="entry name" value="WD40_repeat_CS"/>
</dbReference>
<dbReference type="CDD" id="cd00267">
    <property type="entry name" value="ABC_ATPase"/>
    <property type="match status" value="1"/>
</dbReference>
<gene>
    <name evidence="7" type="ORF">WDV06_19675</name>
</gene>
<feature type="repeat" description="WD" evidence="3">
    <location>
        <begin position="550"/>
        <end position="574"/>
    </location>
</feature>
<keyword evidence="5" id="KW-1133">Transmembrane helix</keyword>
<evidence type="ECO:0000259" key="6">
    <source>
        <dbReference type="Pfam" id="PF20703"/>
    </source>
</evidence>
<protein>
    <submittedName>
        <fullName evidence="7">AAA family ATPase</fullName>
    </submittedName>
</protein>
<feature type="repeat" description="WD" evidence="3">
    <location>
        <begin position="1115"/>
        <end position="1146"/>
    </location>
</feature>
<keyword evidence="5" id="KW-0812">Transmembrane</keyword>
<dbReference type="SMART" id="SM00320">
    <property type="entry name" value="WD40"/>
    <property type="match status" value="14"/>
</dbReference>
<feature type="transmembrane region" description="Helical" evidence="5">
    <location>
        <begin position="7"/>
        <end position="25"/>
    </location>
</feature>
<dbReference type="RefSeq" id="WP_395511079.1">
    <property type="nucleotide sequence ID" value="NZ_JBBDHD010000049.1"/>
</dbReference>
<evidence type="ECO:0000313" key="7">
    <source>
        <dbReference type="EMBL" id="MFH7597300.1"/>
    </source>
</evidence>
<evidence type="ECO:0000256" key="3">
    <source>
        <dbReference type="PROSITE-ProRule" id="PRU00221"/>
    </source>
</evidence>
<keyword evidence="5" id="KW-0472">Membrane</keyword>
<dbReference type="PRINTS" id="PR00320">
    <property type="entry name" value="GPROTEINBRPT"/>
</dbReference>
<feature type="repeat" description="WD" evidence="3">
    <location>
        <begin position="862"/>
        <end position="893"/>
    </location>
</feature>
<dbReference type="InterPro" id="IPR001680">
    <property type="entry name" value="WD40_rpt"/>
</dbReference>